<comment type="caution">
    <text evidence="2">The sequence shown here is derived from an EMBL/GenBank/DDBJ whole genome shotgun (WGS) entry which is preliminary data.</text>
</comment>
<dbReference type="Pfam" id="PF07727">
    <property type="entry name" value="RVT_2"/>
    <property type="match status" value="1"/>
</dbReference>
<dbReference type="Proteomes" id="UP001454036">
    <property type="component" value="Unassembled WGS sequence"/>
</dbReference>
<accession>A0AAV3Q983</accession>
<dbReference type="EMBL" id="BAABME010020420">
    <property type="protein sequence ID" value="GAA0160359.1"/>
    <property type="molecule type" value="Genomic_DNA"/>
</dbReference>
<protein>
    <recommendedName>
        <fullName evidence="1">Reverse transcriptase Ty1/copia-type domain-containing protein</fullName>
    </recommendedName>
</protein>
<gene>
    <name evidence="2" type="ORF">LIER_39025</name>
</gene>
<dbReference type="AlphaFoldDB" id="A0AAV3Q983"/>
<organism evidence="2 3">
    <name type="scientific">Lithospermum erythrorhizon</name>
    <name type="common">Purple gromwell</name>
    <name type="synonym">Lithospermum officinale var. erythrorhizon</name>
    <dbReference type="NCBI Taxonomy" id="34254"/>
    <lineage>
        <taxon>Eukaryota</taxon>
        <taxon>Viridiplantae</taxon>
        <taxon>Streptophyta</taxon>
        <taxon>Embryophyta</taxon>
        <taxon>Tracheophyta</taxon>
        <taxon>Spermatophyta</taxon>
        <taxon>Magnoliopsida</taxon>
        <taxon>eudicotyledons</taxon>
        <taxon>Gunneridae</taxon>
        <taxon>Pentapetalae</taxon>
        <taxon>asterids</taxon>
        <taxon>lamiids</taxon>
        <taxon>Boraginales</taxon>
        <taxon>Boraginaceae</taxon>
        <taxon>Boraginoideae</taxon>
        <taxon>Lithospermeae</taxon>
        <taxon>Lithospermum</taxon>
    </lineage>
</organism>
<sequence>MKNHGYNKSQANHTLFIRHIGNGKKVILIVYVDDIIKKLLSKEFEVKDLGMLRYFLGMGIARSKQRISVSQRKYTLDLLEETGCWIAKLAVRRWNLRTSIGYCKGNQLTQQCINSWWEC</sequence>
<keyword evidence="3" id="KW-1185">Reference proteome</keyword>
<dbReference type="InterPro" id="IPR013103">
    <property type="entry name" value="RVT_2"/>
</dbReference>
<reference evidence="2 3" key="1">
    <citation type="submission" date="2024-01" db="EMBL/GenBank/DDBJ databases">
        <title>The complete chloroplast genome sequence of Lithospermum erythrorhizon: insights into the phylogenetic relationship among Boraginaceae species and the maternal lineages of purple gromwells.</title>
        <authorList>
            <person name="Okada T."/>
            <person name="Watanabe K."/>
        </authorList>
    </citation>
    <scope>NUCLEOTIDE SEQUENCE [LARGE SCALE GENOMIC DNA]</scope>
</reference>
<evidence type="ECO:0000259" key="1">
    <source>
        <dbReference type="Pfam" id="PF07727"/>
    </source>
</evidence>
<feature type="domain" description="Reverse transcriptase Ty1/copia-type" evidence="1">
    <location>
        <begin position="2"/>
        <end position="82"/>
    </location>
</feature>
<evidence type="ECO:0000313" key="2">
    <source>
        <dbReference type="EMBL" id="GAA0160359.1"/>
    </source>
</evidence>
<name>A0AAV3Q983_LITER</name>
<evidence type="ECO:0000313" key="3">
    <source>
        <dbReference type="Proteomes" id="UP001454036"/>
    </source>
</evidence>
<proteinExistence type="predicted"/>